<keyword evidence="12" id="KW-0121">Carboxypeptidase</keyword>
<feature type="disulfide bond" evidence="9 11">
    <location>
        <begin position="356"/>
        <end position="374"/>
    </location>
</feature>
<dbReference type="PANTHER" id="PTHR10514:SF27">
    <property type="entry name" value="ANGIOTENSIN-CONVERTING ENZYME"/>
    <property type="match status" value="1"/>
</dbReference>
<comment type="caution">
    <text evidence="13">The sequence shown here is derived from an EMBL/GenBank/DDBJ whole genome shotgun (WGS) entry which is preliminary data.</text>
</comment>
<dbReference type="Pfam" id="PF01401">
    <property type="entry name" value="Peptidase_M2"/>
    <property type="match status" value="1"/>
</dbReference>
<keyword evidence="2" id="KW-0732">Signal</keyword>
<feature type="active site" description="Proton acceptor 2" evidence="6">
    <location>
        <position position="388"/>
    </location>
</feature>
<dbReference type="GO" id="GO:0008237">
    <property type="term" value="F:metallopeptidase activity"/>
    <property type="evidence" value="ECO:0007669"/>
    <property type="project" value="UniProtKB-KW"/>
</dbReference>
<organism evidence="13 14">
    <name type="scientific">Photinus pyralis</name>
    <name type="common">Common eastern firefly</name>
    <name type="synonym">Lampyris pyralis</name>
    <dbReference type="NCBI Taxonomy" id="7054"/>
    <lineage>
        <taxon>Eukaryota</taxon>
        <taxon>Metazoa</taxon>
        <taxon>Ecdysozoa</taxon>
        <taxon>Arthropoda</taxon>
        <taxon>Hexapoda</taxon>
        <taxon>Insecta</taxon>
        <taxon>Pterygota</taxon>
        <taxon>Neoptera</taxon>
        <taxon>Endopterygota</taxon>
        <taxon>Coleoptera</taxon>
        <taxon>Polyphaga</taxon>
        <taxon>Elateriformia</taxon>
        <taxon>Elateroidea</taxon>
        <taxon>Lampyridae</taxon>
        <taxon>Lampyrinae</taxon>
        <taxon>Photinus</taxon>
    </lineage>
</organism>
<evidence type="ECO:0000256" key="9">
    <source>
        <dbReference type="PIRSR" id="PIRSR601548-4"/>
    </source>
</evidence>
<keyword evidence="12" id="KW-0378">Hydrolase</keyword>
<feature type="binding site" evidence="7">
    <location>
        <position position="527"/>
    </location>
    <ligand>
        <name>chloride</name>
        <dbReference type="ChEBI" id="CHEBI:17996"/>
        <label>1</label>
    </ligand>
</feature>
<feature type="binding site" evidence="10">
    <location>
        <position position="387"/>
    </location>
    <ligand>
        <name>Zn(2+)</name>
        <dbReference type="ChEBI" id="CHEBI:29105"/>
        <label>2</label>
        <note>catalytic</note>
    </ligand>
</feature>
<feature type="disulfide bond" evidence="9">
    <location>
        <begin position="543"/>
        <end position="568"/>
    </location>
</feature>
<dbReference type="GO" id="GO:0004180">
    <property type="term" value="F:carboxypeptidase activity"/>
    <property type="evidence" value="ECO:0007669"/>
    <property type="project" value="UniProtKB-KW"/>
</dbReference>
<keyword evidence="12" id="KW-0645">Protease</keyword>
<evidence type="ECO:0000256" key="6">
    <source>
        <dbReference type="PIRSR" id="PIRSR601548-11"/>
    </source>
</evidence>
<feature type="binding site" evidence="10">
    <location>
        <position position="391"/>
    </location>
    <ligand>
        <name>Zn(2+)</name>
        <dbReference type="ChEBI" id="CHEBI:29105"/>
        <label>2</label>
        <note>catalytic</note>
    </ligand>
</feature>
<proteinExistence type="inferred from homology"/>
<keyword evidence="14" id="KW-1185">Reference proteome</keyword>
<evidence type="ECO:0000256" key="10">
    <source>
        <dbReference type="PIRSR" id="PIRSR601548-8"/>
    </source>
</evidence>
<dbReference type="PANTHER" id="PTHR10514">
    <property type="entry name" value="ANGIOTENSIN-CONVERTING ENZYME"/>
    <property type="match status" value="1"/>
</dbReference>
<dbReference type="InterPro" id="IPR001548">
    <property type="entry name" value="Peptidase_M2"/>
</dbReference>
<feature type="active site" description="Proton acceptor 1" evidence="5">
    <location>
        <position position="388"/>
    </location>
</feature>
<protein>
    <recommendedName>
        <fullName evidence="12">Angiotensin-converting enzyme</fullName>
        <ecNumber evidence="12">3.4.-.-</ecNumber>
    </recommendedName>
</protein>
<dbReference type="AlphaFoldDB" id="A0A5N4B0V1"/>
<dbReference type="SUPFAM" id="SSF55486">
    <property type="entry name" value="Metalloproteases ('zincins'), catalytic domain"/>
    <property type="match status" value="1"/>
</dbReference>
<evidence type="ECO:0000313" key="14">
    <source>
        <dbReference type="Proteomes" id="UP000327044"/>
    </source>
</evidence>
<dbReference type="CDD" id="cd06461">
    <property type="entry name" value="M2_ACE"/>
    <property type="match status" value="1"/>
</dbReference>
<dbReference type="GO" id="GO:0046872">
    <property type="term" value="F:metal ion binding"/>
    <property type="evidence" value="ECO:0007669"/>
    <property type="project" value="UniProtKB-KW"/>
</dbReference>
<evidence type="ECO:0000313" key="13">
    <source>
        <dbReference type="EMBL" id="KAB0803231.1"/>
    </source>
</evidence>
<feature type="binding site" evidence="8">
    <location>
        <position position="391"/>
    </location>
    <ligand>
        <name>Zn(2+)</name>
        <dbReference type="ChEBI" id="CHEBI:29105"/>
        <label>1</label>
        <note>catalytic</note>
    </ligand>
</feature>
<dbReference type="GO" id="GO:0016020">
    <property type="term" value="C:membrane"/>
    <property type="evidence" value="ECO:0007669"/>
    <property type="project" value="InterPro"/>
</dbReference>
<comment type="cofactor">
    <cofactor evidence="12">
        <name>Zn(2+)</name>
        <dbReference type="ChEBI" id="CHEBI:29105"/>
    </cofactor>
    <text evidence="12">Binds 1 zinc ion per subunit.</text>
</comment>
<evidence type="ECO:0000256" key="12">
    <source>
        <dbReference type="RuleBase" id="RU361144"/>
    </source>
</evidence>
<feature type="active site" description="Proton donor 1" evidence="5">
    <location>
        <position position="518"/>
    </location>
</feature>
<dbReference type="Proteomes" id="UP000327044">
    <property type="component" value="Unassembled WGS sequence"/>
</dbReference>
<evidence type="ECO:0000256" key="8">
    <source>
        <dbReference type="PIRSR" id="PIRSR601548-3"/>
    </source>
</evidence>
<keyword evidence="12" id="KW-0482">Metalloprotease</keyword>
<sequence length="634" mass="73574">MEVQRITVKYVAKCNLVLVLVVVAFYLNVVRSESQQKIEMYRKSVSVWLREVNMDLSDFNSVAASLTWKLATAPDETTSNRAMELGVVRNKWKNKVCDSRVRKYWLAPNASRMMYLLCRGPRFSEELSRSYMDIMGRLAQNYNSEICFNRSDSEMLRALNISGQCVYGEPDLEWLIKRTDLSAEQLKWIWTTWHNFVGPKIGSLYPVAVKLQNMAAQGNGYNSMAEVWQEELEISNLESKVFKLYDQIKPLYMLLHAVVRHKLFQKYGSTIVDPKGPIPIHLLGNMWGQDWSQLINLFDFGTMKVNLETNLMQKNWTVIDMVLRAEDMYTSLGLPKMTEKFWKYSKFQENSNMSVCHGTAANLYERDDFRMLLCAKVTMEDFYIVDHEMGHIEYYMAYQNQPAIFQDGSSSAFHESIGDAIMNGVMVPQHLYRLGLITDDQLFNTGLGDFLLLQQALSKIPELPYSLIIDKYRWDIFKGRIVQENYNKEFWDLNYKIRGVSPPETRGEKYFDAGAKFHVPDNTPYIRYFLAGFLQVDMFNSLCKLAVCGKNGDGNMSNYCPYIPLHLCDIYGSKKSGKKLEEMMSFGSSQPWTETLQILTGKTYITADPLLQYYQPMYKWLNNYINLHKIPVGW</sequence>
<evidence type="ECO:0000256" key="4">
    <source>
        <dbReference type="ARBA" id="ARBA00023180"/>
    </source>
</evidence>
<dbReference type="GO" id="GO:0006508">
    <property type="term" value="P:proteolysis"/>
    <property type="evidence" value="ECO:0007669"/>
    <property type="project" value="UniProtKB-KW"/>
</dbReference>
<gene>
    <name evidence="13" type="ORF">PPYR_00201</name>
</gene>
<dbReference type="PRINTS" id="PR00791">
    <property type="entry name" value="PEPDIPTASEA"/>
</dbReference>
<feature type="binding site" evidence="10">
    <location>
        <position position="415"/>
    </location>
    <ligand>
        <name>Zn(2+)</name>
        <dbReference type="ChEBI" id="CHEBI:29105"/>
        <label>2</label>
        <note>catalytic</note>
    </ligand>
</feature>
<feature type="binding site" evidence="8">
    <location>
        <position position="387"/>
    </location>
    <ligand>
        <name>Zn(2+)</name>
        <dbReference type="ChEBI" id="CHEBI:29105"/>
        <label>1</label>
        <note>catalytic</note>
    </ligand>
</feature>
<dbReference type="EC" id="3.4.-.-" evidence="12"/>
<accession>A0A5N4B0V1</accession>
<evidence type="ECO:0000256" key="11">
    <source>
        <dbReference type="PROSITE-ProRule" id="PRU01355"/>
    </source>
</evidence>
<comment type="similarity">
    <text evidence="1 11 12">Belongs to the peptidase M2 family.</text>
</comment>
<feature type="binding site" evidence="8">
    <location>
        <position position="415"/>
    </location>
    <ligand>
        <name>Zn(2+)</name>
        <dbReference type="ChEBI" id="CHEBI:29105"/>
        <label>1</label>
        <note>catalytic</note>
    </ligand>
</feature>
<dbReference type="EMBL" id="VVIM01000001">
    <property type="protein sequence ID" value="KAB0803231.1"/>
    <property type="molecule type" value="Genomic_DNA"/>
</dbReference>
<dbReference type="PROSITE" id="PS52011">
    <property type="entry name" value="PEPTIDASE_M2"/>
    <property type="match status" value="1"/>
</dbReference>
<keyword evidence="8 12" id="KW-0862">Zinc</keyword>
<name>A0A5N4B0V1_PHOPY</name>
<reference evidence="13 14" key="1">
    <citation type="journal article" date="2018" name="Elife">
        <title>Firefly genomes illuminate parallel origins of bioluminescence in beetles.</title>
        <authorList>
            <person name="Fallon T.R."/>
            <person name="Lower S.E."/>
            <person name="Chang C.H."/>
            <person name="Bessho-Uehara M."/>
            <person name="Martin G.J."/>
            <person name="Bewick A.J."/>
            <person name="Behringer M."/>
            <person name="Debat H.J."/>
            <person name="Wong I."/>
            <person name="Day J.C."/>
            <person name="Suvorov A."/>
            <person name="Silva C.J."/>
            <person name="Stanger-Hall K.F."/>
            <person name="Hall D.W."/>
            <person name="Schmitz R.J."/>
            <person name="Nelson D.R."/>
            <person name="Lewis S.M."/>
            <person name="Shigenobu S."/>
            <person name="Bybee S.M."/>
            <person name="Larracuente A.M."/>
            <person name="Oba Y."/>
            <person name="Weng J.K."/>
        </authorList>
    </citation>
    <scope>NUCLEOTIDE SEQUENCE [LARGE SCALE GENOMIC DNA]</scope>
    <source>
        <strain evidence="13">1611_PpyrPB1</strain>
        <tissue evidence="13">Whole body</tissue>
    </source>
</reference>
<keyword evidence="3 9" id="KW-1015">Disulfide bond</keyword>
<feature type="active site" description="Proton donor 2" evidence="6">
    <location>
        <position position="518"/>
    </location>
</feature>
<evidence type="ECO:0000256" key="1">
    <source>
        <dbReference type="ARBA" id="ARBA00008139"/>
    </source>
</evidence>
<keyword evidence="8 12" id="KW-0479">Metal-binding</keyword>
<dbReference type="InParanoid" id="A0A5N4B0V1"/>
<keyword evidence="4 12" id="KW-0325">Glycoprotein</keyword>
<evidence type="ECO:0000256" key="3">
    <source>
        <dbReference type="ARBA" id="ARBA00023157"/>
    </source>
</evidence>
<evidence type="ECO:0000256" key="2">
    <source>
        <dbReference type="ARBA" id="ARBA00022729"/>
    </source>
</evidence>
<comment type="caution">
    <text evidence="11">Lacks conserved residue(s) required for the propagation of feature annotation.</text>
</comment>
<evidence type="ECO:0000256" key="5">
    <source>
        <dbReference type="PIRSR" id="PIRSR601548-1"/>
    </source>
</evidence>
<dbReference type="GO" id="GO:0008241">
    <property type="term" value="F:peptidyl-dipeptidase activity"/>
    <property type="evidence" value="ECO:0007669"/>
    <property type="project" value="InterPro"/>
</dbReference>
<evidence type="ECO:0000256" key="7">
    <source>
        <dbReference type="PIRSR" id="PIRSR601548-2"/>
    </source>
</evidence>